<keyword evidence="3" id="KW-0808">Transferase</keyword>
<evidence type="ECO:0000313" key="4">
    <source>
        <dbReference type="Proteomes" id="UP000015354"/>
    </source>
</evidence>
<dbReference type="EMBL" id="ATMH01005649">
    <property type="protein sequence ID" value="EPY27641.1"/>
    <property type="molecule type" value="Genomic_DNA"/>
</dbReference>
<dbReference type="PROSITE" id="PS50052">
    <property type="entry name" value="GUANYLATE_KINASE_2"/>
    <property type="match status" value="1"/>
</dbReference>
<comment type="caution">
    <text evidence="3">The sequence shown here is derived from an EMBL/GenBank/DDBJ whole genome shotgun (WGS) entry which is preliminary data.</text>
</comment>
<reference evidence="3 4" key="1">
    <citation type="journal article" date="2013" name="PLoS ONE">
        <title>Predicting the Proteins of Angomonas deanei, Strigomonas culicis and Their Respective Endosymbionts Reveals New Aspects of the Trypanosomatidae Family.</title>
        <authorList>
            <person name="Motta M.C."/>
            <person name="Martins A.C."/>
            <person name="de Souza S.S."/>
            <person name="Catta-Preta C.M."/>
            <person name="Silva R."/>
            <person name="Klein C.C."/>
            <person name="de Almeida L.G."/>
            <person name="de Lima Cunha O."/>
            <person name="Ciapina L.P."/>
            <person name="Brocchi M."/>
            <person name="Colabardini A.C."/>
            <person name="de Araujo Lima B."/>
            <person name="Machado C.R."/>
            <person name="de Almeida Soares C.M."/>
            <person name="Probst C.M."/>
            <person name="de Menezes C.B."/>
            <person name="Thompson C.E."/>
            <person name="Bartholomeu D.C."/>
            <person name="Gradia D.F."/>
            <person name="Pavoni D.P."/>
            <person name="Grisard E.C."/>
            <person name="Fantinatti-Garboggini F."/>
            <person name="Marchini F.K."/>
            <person name="Rodrigues-Luiz G.F."/>
            <person name="Wagner G."/>
            <person name="Goldman G.H."/>
            <person name="Fietto J.L."/>
            <person name="Elias M.C."/>
            <person name="Goldman M.H."/>
            <person name="Sagot M.F."/>
            <person name="Pereira M."/>
            <person name="Stoco P.H."/>
            <person name="de Mendonca-Neto R.P."/>
            <person name="Teixeira S.M."/>
            <person name="Maciel T.E."/>
            <person name="de Oliveira Mendes T.A."/>
            <person name="Urmenyi T.P."/>
            <person name="de Souza W."/>
            <person name="Schenkman S."/>
            <person name="de Vasconcelos A.T."/>
        </authorList>
    </citation>
    <scope>NUCLEOTIDE SEQUENCE [LARGE SCALE GENOMIC DNA]</scope>
</reference>
<keyword evidence="3" id="KW-0418">Kinase</keyword>
<dbReference type="PANTHER" id="PTHR23117">
    <property type="entry name" value="GUANYLATE KINASE-RELATED"/>
    <property type="match status" value="1"/>
</dbReference>
<feature type="domain" description="Guanylate kinase-like" evidence="2">
    <location>
        <begin position="1"/>
        <end position="231"/>
    </location>
</feature>
<keyword evidence="4" id="KW-1185">Reference proteome</keyword>
<feature type="region of interest" description="Disordered" evidence="1">
    <location>
        <begin position="39"/>
        <end position="73"/>
    </location>
</feature>
<dbReference type="OrthoDB" id="6334211at2759"/>
<sequence>MPRDGEQHGRDYWFVEKRQFKKMVELGEMVEYTVMRAHPEKVDLTPPEEAPSSAAHTSQEDPEMDEEERKEKRALERAVEALIPLTNTGALNRSQSFVIDPSVHTNYYGTSKKAIFQMLRLNKCVLMDTDLRGALTLRYTCHRVGQATDHHPNPNRWPYTCCIVLVLPPNMEVVQQRLLNRHSETPSSLKMRMELNRQWMQFYERHGSLFDCKVVTHELDSCVRELEQRLNLVPAVAPKVEEAGGEKNVIQSSL</sequence>
<protein>
    <submittedName>
        <fullName evidence="3">Guanylate kinase</fullName>
    </submittedName>
</protein>
<dbReference type="InterPro" id="IPR027417">
    <property type="entry name" value="P-loop_NTPase"/>
</dbReference>
<dbReference type="GO" id="GO:0005829">
    <property type="term" value="C:cytosol"/>
    <property type="evidence" value="ECO:0007669"/>
    <property type="project" value="TreeGrafter"/>
</dbReference>
<evidence type="ECO:0000259" key="2">
    <source>
        <dbReference type="PROSITE" id="PS50052"/>
    </source>
</evidence>
<dbReference type="InterPro" id="IPR008144">
    <property type="entry name" value="Guanylate_kin-like_dom"/>
</dbReference>
<dbReference type="GO" id="GO:0004385">
    <property type="term" value="F:GMP kinase activity"/>
    <property type="evidence" value="ECO:0007669"/>
    <property type="project" value="TreeGrafter"/>
</dbReference>
<evidence type="ECO:0000313" key="3">
    <source>
        <dbReference type="EMBL" id="EPY27641.1"/>
    </source>
</evidence>
<dbReference type="SUPFAM" id="SSF52540">
    <property type="entry name" value="P-loop containing nucleoside triphosphate hydrolases"/>
    <property type="match status" value="1"/>
</dbReference>
<dbReference type="Proteomes" id="UP000015354">
    <property type="component" value="Unassembled WGS sequence"/>
</dbReference>
<gene>
    <name evidence="3" type="ORF">STCU_05649</name>
</gene>
<name>S9VKP6_9TRYP</name>
<organism evidence="3 4">
    <name type="scientific">Strigomonas culicis</name>
    <dbReference type="NCBI Taxonomy" id="28005"/>
    <lineage>
        <taxon>Eukaryota</taxon>
        <taxon>Discoba</taxon>
        <taxon>Euglenozoa</taxon>
        <taxon>Kinetoplastea</taxon>
        <taxon>Metakinetoplastina</taxon>
        <taxon>Trypanosomatida</taxon>
        <taxon>Trypanosomatidae</taxon>
        <taxon>Strigomonadinae</taxon>
        <taxon>Strigomonas</taxon>
    </lineage>
</organism>
<dbReference type="PANTHER" id="PTHR23117:SF13">
    <property type="entry name" value="GUANYLATE KINASE"/>
    <property type="match status" value="1"/>
</dbReference>
<dbReference type="AlphaFoldDB" id="S9VKP6"/>
<dbReference type="Gene3D" id="3.30.63.10">
    <property type="entry name" value="Guanylate Kinase phosphate binding domain"/>
    <property type="match status" value="1"/>
</dbReference>
<accession>S9VKP6</accession>
<proteinExistence type="predicted"/>
<evidence type="ECO:0000256" key="1">
    <source>
        <dbReference type="SAM" id="MobiDB-lite"/>
    </source>
</evidence>
<dbReference type="Gene3D" id="3.40.50.300">
    <property type="entry name" value="P-loop containing nucleotide triphosphate hydrolases"/>
    <property type="match status" value="1"/>
</dbReference>